<evidence type="ECO:0000313" key="5">
    <source>
        <dbReference type="Proteomes" id="UP000002051"/>
    </source>
</evidence>
<reference evidence="2 5" key="2">
    <citation type="journal article" date="2014" name="BMC Genomics">
        <title>An improved genome release (version Mt4.0) for the model legume Medicago truncatula.</title>
        <authorList>
            <person name="Tang H."/>
            <person name="Krishnakumar V."/>
            <person name="Bidwell S."/>
            <person name="Rosen B."/>
            <person name="Chan A."/>
            <person name="Zhou S."/>
            <person name="Gentzbittel L."/>
            <person name="Childs K.L."/>
            <person name="Yandell M."/>
            <person name="Gundlach H."/>
            <person name="Mayer K.F."/>
            <person name="Schwartz D.C."/>
            <person name="Town C.D."/>
        </authorList>
    </citation>
    <scope>GENOME REANNOTATION</scope>
    <source>
        <strain evidence="4 5">cv. Jemalong A17</strain>
    </source>
</reference>
<dbReference type="eggNOG" id="KOG0017">
    <property type="taxonomic scope" value="Eukaryota"/>
</dbReference>
<dbReference type="EnsemblPlants" id="AES97409">
    <property type="protein sequence ID" value="AES97409"/>
    <property type="gene ID" value="MTR_5g053880"/>
</dbReference>
<reference evidence="2 5" key="1">
    <citation type="journal article" date="2011" name="Nature">
        <title>The Medicago genome provides insight into the evolution of rhizobial symbioses.</title>
        <authorList>
            <person name="Young N.D."/>
            <person name="Debelle F."/>
            <person name="Oldroyd G.E."/>
            <person name="Geurts R."/>
            <person name="Cannon S.B."/>
            <person name="Udvardi M.K."/>
            <person name="Benedito V.A."/>
            <person name="Mayer K.F."/>
            <person name="Gouzy J."/>
            <person name="Schoof H."/>
            <person name="Van de Peer Y."/>
            <person name="Proost S."/>
            <person name="Cook D.R."/>
            <person name="Meyers B.C."/>
            <person name="Spannagl M."/>
            <person name="Cheung F."/>
            <person name="De Mita S."/>
            <person name="Krishnakumar V."/>
            <person name="Gundlach H."/>
            <person name="Zhou S."/>
            <person name="Mudge J."/>
            <person name="Bharti A.K."/>
            <person name="Murray J.D."/>
            <person name="Naoumkina M.A."/>
            <person name="Rosen B."/>
            <person name="Silverstein K.A."/>
            <person name="Tang H."/>
            <person name="Rombauts S."/>
            <person name="Zhao P.X."/>
            <person name="Zhou P."/>
            <person name="Barbe V."/>
            <person name="Bardou P."/>
            <person name="Bechner M."/>
            <person name="Bellec A."/>
            <person name="Berger A."/>
            <person name="Berges H."/>
            <person name="Bidwell S."/>
            <person name="Bisseling T."/>
            <person name="Choisne N."/>
            <person name="Couloux A."/>
            <person name="Denny R."/>
            <person name="Deshpande S."/>
            <person name="Dai X."/>
            <person name="Doyle J.J."/>
            <person name="Dudez A.M."/>
            <person name="Farmer A.D."/>
            <person name="Fouteau S."/>
            <person name="Franken C."/>
            <person name="Gibelin C."/>
            <person name="Gish J."/>
            <person name="Goldstein S."/>
            <person name="Gonzalez A.J."/>
            <person name="Green P.J."/>
            <person name="Hallab A."/>
            <person name="Hartog M."/>
            <person name="Hua A."/>
            <person name="Humphray S.J."/>
            <person name="Jeong D.H."/>
            <person name="Jing Y."/>
            <person name="Jocker A."/>
            <person name="Kenton S.M."/>
            <person name="Kim D.J."/>
            <person name="Klee K."/>
            <person name="Lai H."/>
            <person name="Lang C."/>
            <person name="Lin S."/>
            <person name="Macmil S.L."/>
            <person name="Magdelenat G."/>
            <person name="Matthews L."/>
            <person name="McCorrison J."/>
            <person name="Monaghan E.L."/>
            <person name="Mun J.H."/>
            <person name="Najar F.Z."/>
            <person name="Nicholson C."/>
            <person name="Noirot C."/>
            <person name="O'Bleness M."/>
            <person name="Paule C.R."/>
            <person name="Poulain J."/>
            <person name="Prion F."/>
            <person name="Qin B."/>
            <person name="Qu C."/>
            <person name="Retzel E.F."/>
            <person name="Riddle C."/>
            <person name="Sallet E."/>
            <person name="Samain S."/>
            <person name="Samson N."/>
            <person name="Sanders I."/>
            <person name="Saurat O."/>
            <person name="Scarpelli C."/>
            <person name="Schiex T."/>
            <person name="Segurens B."/>
            <person name="Severin A.J."/>
            <person name="Sherrier D.J."/>
            <person name="Shi R."/>
            <person name="Sims S."/>
            <person name="Singer S.R."/>
            <person name="Sinharoy S."/>
            <person name="Sterck L."/>
            <person name="Viollet A."/>
            <person name="Wang B.B."/>
            <person name="Wang K."/>
            <person name="Wang M."/>
            <person name="Wang X."/>
            <person name="Warfsmann J."/>
            <person name="Weissenbach J."/>
            <person name="White D.D."/>
            <person name="White J.D."/>
            <person name="Wiley G.B."/>
            <person name="Wincker P."/>
            <person name="Xing Y."/>
            <person name="Yang L."/>
            <person name="Yao Z."/>
            <person name="Ying F."/>
            <person name="Zhai J."/>
            <person name="Zhou L."/>
            <person name="Zuber A."/>
            <person name="Denarie J."/>
            <person name="Dixon R.A."/>
            <person name="May G.D."/>
            <person name="Schwartz D.C."/>
            <person name="Rogers J."/>
            <person name="Quetier F."/>
            <person name="Town C.D."/>
            <person name="Roe B.A."/>
        </authorList>
    </citation>
    <scope>NUCLEOTIDE SEQUENCE [LARGE SCALE GENOMIC DNA]</scope>
    <source>
        <strain evidence="2">A17</strain>
        <strain evidence="4 5">cv. Jemalong A17</strain>
    </source>
</reference>
<dbReference type="EMBL" id="CM001221">
    <property type="protein sequence ID" value="AES97409.1"/>
    <property type="molecule type" value="Genomic_DNA"/>
</dbReference>
<dbReference type="Proteomes" id="UP000265566">
    <property type="component" value="Chromosome 5"/>
</dbReference>
<proteinExistence type="predicted"/>
<evidence type="ECO:0000313" key="2">
    <source>
        <dbReference type="EMBL" id="AES97409.1"/>
    </source>
</evidence>
<evidence type="ECO:0008006" key="6">
    <source>
        <dbReference type="Google" id="ProtNLM"/>
    </source>
</evidence>
<dbReference type="HOGENOM" id="CLU_1557588_0_0_1"/>
<dbReference type="Gramene" id="rna31080">
    <property type="protein sequence ID" value="RHN55812.1"/>
    <property type="gene ID" value="gene31080"/>
</dbReference>
<reference evidence="3" key="4">
    <citation type="journal article" date="2018" name="Nat. Plants">
        <title>Whole-genome landscape of Medicago truncatula symbiotic genes.</title>
        <authorList>
            <person name="Pecrix Y."/>
            <person name="Gamas P."/>
            <person name="Carrere S."/>
        </authorList>
    </citation>
    <scope>NUCLEOTIDE SEQUENCE</scope>
    <source>
        <tissue evidence="3">Leaves</tissue>
    </source>
</reference>
<evidence type="ECO:0000256" key="1">
    <source>
        <dbReference type="SAM" id="MobiDB-lite"/>
    </source>
</evidence>
<dbReference type="PaxDb" id="3880-AES97409"/>
<gene>
    <name evidence="2" type="ordered locus">MTR_5g053880</name>
    <name evidence="3" type="ORF">MtrunA17_Chr5g0422491</name>
</gene>
<reference evidence="4" key="3">
    <citation type="submission" date="2015-04" db="UniProtKB">
        <authorList>
            <consortium name="EnsemblPlants"/>
        </authorList>
    </citation>
    <scope>IDENTIFICATION</scope>
    <source>
        <strain evidence="4">cv. Jemalong A17</strain>
    </source>
</reference>
<organism evidence="2 5">
    <name type="scientific">Medicago truncatula</name>
    <name type="common">Barrel medic</name>
    <name type="synonym">Medicago tribuloides</name>
    <dbReference type="NCBI Taxonomy" id="3880"/>
    <lineage>
        <taxon>Eukaryota</taxon>
        <taxon>Viridiplantae</taxon>
        <taxon>Streptophyta</taxon>
        <taxon>Embryophyta</taxon>
        <taxon>Tracheophyta</taxon>
        <taxon>Spermatophyta</taxon>
        <taxon>Magnoliopsida</taxon>
        <taxon>eudicotyledons</taxon>
        <taxon>Gunneridae</taxon>
        <taxon>Pentapetalae</taxon>
        <taxon>rosids</taxon>
        <taxon>fabids</taxon>
        <taxon>Fabales</taxon>
        <taxon>Fabaceae</taxon>
        <taxon>Papilionoideae</taxon>
        <taxon>50 kb inversion clade</taxon>
        <taxon>NPAAA clade</taxon>
        <taxon>Hologalegina</taxon>
        <taxon>IRL clade</taxon>
        <taxon>Trifolieae</taxon>
        <taxon>Medicago</taxon>
    </lineage>
</organism>
<dbReference type="EMBL" id="PSQE01000005">
    <property type="protein sequence ID" value="RHN55812.1"/>
    <property type="molecule type" value="Genomic_DNA"/>
</dbReference>
<keyword evidence="5" id="KW-1185">Reference proteome</keyword>
<evidence type="ECO:0000313" key="4">
    <source>
        <dbReference type="EnsemblPlants" id="AES97409"/>
    </source>
</evidence>
<feature type="region of interest" description="Disordered" evidence="1">
    <location>
        <begin position="18"/>
        <end position="45"/>
    </location>
</feature>
<sequence length="172" mass="19771">MDTSSHSGYIQYQVHKSLSRHDSGGGGSNHSPPPHSCPRGSPYPHRFHNKSSEVSPIMVYSHIHKGLVLRRITDYVILKSLEKSLKLEFYEETGDLDEHMEHVDIVLYYHPARGIVKCQLFVFTLKDGTMTWFKRLVDDSIDSWRTLCEKFTSDSTSRKCQPIMMPFISVIV</sequence>
<name>G7JX68_MEDTR</name>
<dbReference type="AlphaFoldDB" id="G7JX68"/>
<protein>
    <recommendedName>
        <fullName evidence="6">Retrotransposon gag domain-containing protein</fullName>
    </recommendedName>
</protein>
<dbReference type="Proteomes" id="UP000002051">
    <property type="component" value="Chromosome 5"/>
</dbReference>
<accession>G7JX68</accession>
<evidence type="ECO:0000313" key="3">
    <source>
        <dbReference type="EMBL" id="RHN55812.1"/>
    </source>
</evidence>